<dbReference type="EMBL" id="CH473958">
    <property type="protein sequence ID" value="EDM09657.1"/>
    <property type="molecule type" value="Genomic_DNA"/>
</dbReference>
<name>A6ICJ0_RAT</name>
<reference evidence="2 3" key="1">
    <citation type="submission" date="2005-09" db="EMBL/GenBank/DDBJ databases">
        <authorList>
            <person name="Mural R.J."/>
            <person name="Li P.W."/>
            <person name="Adams M.D."/>
            <person name="Amanatides P.G."/>
            <person name="Baden-Tillson H."/>
            <person name="Barnstead M."/>
            <person name="Chin S.H."/>
            <person name="Dew I."/>
            <person name="Evans C.A."/>
            <person name="Ferriera S."/>
            <person name="Flanigan M."/>
            <person name="Fosler C."/>
            <person name="Glodek A."/>
            <person name="Gu Z."/>
            <person name="Holt R.A."/>
            <person name="Jennings D."/>
            <person name="Kraft C.L."/>
            <person name="Lu F."/>
            <person name="Nguyen T."/>
            <person name="Nusskern D.R."/>
            <person name="Pfannkoch C.M."/>
            <person name="Sitter C."/>
            <person name="Sutton G.G."/>
            <person name="Venter J.C."/>
            <person name="Wang Z."/>
            <person name="Woodage T."/>
            <person name="Zheng X.H."/>
            <person name="Zhong F."/>
        </authorList>
    </citation>
    <scope>NUCLEOTIDE SEQUENCE [LARGE SCALE GENOMIC DNA]</scope>
    <source>
        <strain>BN</strain>
        <strain evidence="3">Sprague-Dawley</strain>
    </source>
</reference>
<evidence type="ECO:0000256" key="1">
    <source>
        <dbReference type="SAM" id="MobiDB-lite"/>
    </source>
</evidence>
<evidence type="ECO:0000313" key="3">
    <source>
        <dbReference type="Proteomes" id="UP000234681"/>
    </source>
</evidence>
<gene>
    <name evidence="2" type="ORF">rCG_46365</name>
</gene>
<protein>
    <submittedName>
        <fullName evidence="2">RCG46365</fullName>
    </submittedName>
</protein>
<feature type="region of interest" description="Disordered" evidence="1">
    <location>
        <begin position="1"/>
        <end position="42"/>
    </location>
</feature>
<dbReference type="AlphaFoldDB" id="A6ICJ0"/>
<dbReference type="Proteomes" id="UP000234681">
    <property type="component" value="Chromosome 13"/>
</dbReference>
<sequence>MTGWGRAALLSWAKSKGKKKTEGRRGRGTKNELLPSKVKTAI</sequence>
<accession>A6ICJ0</accession>
<organism evidence="2 3">
    <name type="scientific">Rattus norvegicus</name>
    <name type="common">Rat</name>
    <dbReference type="NCBI Taxonomy" id="10116"/>
    <lineage>
        <taxon>Eukaryota</taxon>
        <taxon>Metazoa</taxon>
        <taxon>Chordata</taxon>
        <taxon>Craniata</taxon>
        <taxon>Vertebrata</taxon>
        <taxon>Euteleostomi</taxon>
        <taxon>Mammalia</taxon>
        <taxon>Eutheria</taxon>
        <taxon>Euarchontoglires</taxon>
        <taxon>Glires</taxon>
        <taxon>Rodentia</taxon>
        <taxon>Myomorpha</taxon>
        <taxon>Muroidea</taxon>
        <taxon>Muridae</taxon>
        <taxon>Murinae</taxon>
        <taxon>Rattus</taxon>
    </lineage>
</organism>
<evidence type="ECO:0000313" key="2">
    <source>
        <dbReference type="EMBL" id="EDM09657.1"/>
    </source>
</evidence>
<feature type="compositionally biased region" description="Basic residues" evidence="1">
    <location>
        <begin position="15"/>
        <end position="28"/>
    </location>
</feature>
<proteinExistence type="predicted"/>